<feature type="transmembrane region" description="Helical" evidence="8">
    <location>
        <begin position="724"/>
        <end position="749"/>
    </location>
</feature>
<sequence length="852" mass="88412">MFRTALRNVLAHKARLLMTVLAVMLGVAFVSGTLVFTSTISDAFRTSSQKSFDHVDVALTPPSPDGPPGTRTKDSRLDGKTLDTVSRLPGAASVTGTVDGFTGIGDKDGKLIGSGESRGSNYFPGKDGKDARYPLKQGTAPTGADQFALDAGTAAKGGYHVGDTVRISADGPVRQQKLTGIFTTDDGRVAAGGSLALFDTRTAQQLFGLSGGYSQIDVEAAAGTSQAALQQAIGKALPKDSATTITGKELADLEAKAIDHDMEGMKTALLAFAAVALFVGIFLIANTFTMLVAQRTKELALMRAVGASRRQVTRSVLIEAFFVGAIAGVSGLAAGIGIAALLREVLNGFVAKFPEGPLVVSPSTAVAALGIGIVITVLAAWLPARRGAKVPPVAAMNSVHAVATTKSLLVRNILGALVAGIGTASVVVATSVYEGDDTSKIMLGGGGMLLLVGVFILTPLLSRPLIALATPVLRAFGISGLLARQNALRNPRRTATTASALMIGLTLITGMTVIAGSTQKGIDKMAVDALKADYTVSMQGNTRLPTTAEKAVREVPGVTALTPLRAGMATIGTGSAARQPTELTGVDGARFGSLVRLDISEGSLGTLRGDRVLVDENTATNKGWRAGSRLPVTFEDGKKATLTVSGVYKGNEMLHGVFLDNRTLAPHQKDISDKQLLVKMAGGATDAHKDDLIEALGKNPAVTVADKKDVSSGIASMFTLLLNMLYGLLAMAVIVAVLGVINTLAMSVFERSQEIGMLRAIGLDRRGIKRMVRLESLVISLFGGVLGVGLGVFMGWAVGQLIGAHLPTYELVLPWARMGLFLGLAALVGVLAALWPAFRAARLNMLAAIKAE</sequence>
<feature type="transmembrane region" description="Helical" evidence="8">
    <location>
        <begin position="818"/>
        <end position="838"/>
    </location>
</feature>
<evidence type="ECO:0000256" key="4">
    <source>
        <dbReference type="ARBA" id="ARBA00022989"/>
    </source>
</evidence>
<feature type="domain" description="MacB-like periplasmic core" evidence="10">
    <location>
        <begin position="494"/>
        <end position="687"/>
    </location>
</feature>
<dbReference type="InterPro" id="IPR050250">
    <property type="entry name" value="Macrolide_Exporter_MacB"/>
</dbReference>
<keyword evidence="2" id="KW-1003">Cell membrane</keyword>
<comment type="subcellular location">
    <subcellularLocation>
        <location evidence="1">Cell membrane</location>
        <topology evidence="1">Multi-pass membrane protein</topology>
    </subcellularLocation>
</comment>
<dbReference type="InterPro" id="IPR025857">
    <property type="entry name" value="MacB_PCD"/>
</dbReference>
<reference evidence="11 12" key="1">
    <citation type="submission" date="2022-10" db="EMBL/GenBank/DDBJ databases">
        <title>The complete genomes of actinobacterial strains from the NBC collection.</title>
        <authorList>
            <person name="Joergensen T.S."/>
            <person name="Alvarez Arevalo M."/>
            <person name="Sterndorff E.B."/>
            <person name="Faurdal D."/>
            <person name="Vuksanovic O."/>
            <person name="Mourched A.-S."/>
            <person name="Charusanti P."/>
            <person name="Shaw S."/>
            <person name="Blin K."/>
            <person name="Weber T."/>
        </authorList>
    </citation>
    <scope>NUCLEOTIDE SEQUENCE [LARGE SCALE GENOMIC DNA]</scope>
    <source>
        <strain evidence="11 12">NBC 01774</strain>
    </source>
</reference>
<dbReference type="Pfam" id="PF02687">
    <property type="entry name" value="FtsX"/>
    <property type="match status" value="2"/>
</dbReference>
<accession>A0ABZ1FKA3</accession>
<dbReference type="RefSeq" id="WP_326620424.1">
    <property type="nucleotide sequence ID" value="NZ_CP109106.1"/>
</dbReference>
<protein>
    <submittedName>
        <fullName evidence="11">ABC transporter permease</fullName>
    </submittedName>
</protein>
<feature type="transmembrane region" description="Helical" evidence="8">
    <location>
        <begin position="269"/>
        <end position="293"/>
    </location>
</feature>
<dbReference type="PANTHER" id="PTHR30572:SF4">
    <property type="entry name" value="ABC TRANSPORTER PERMEASE YTRF"/>
    <property type="match status" value="1"/>
</dbReference>
<gene>
    <name evidence="11" type="ORF">OG863_24485</name>
</gene>
<evidence type="ECO:0000256" key="7">
    <source>
        <dbReference type="SAM" id="MobiDB-lite"/>
    </source>
</evidence>
<feature type="domain" description="ABC3 transporter permease C-terminal" evidence="9">
    <location>
        <begin position="271"/>
        <end position="392"/>
    </location>
</feature>
<name>A0ABZ1FKA3_9ACTN</name>
<keyword evidence="12" id="KW-1185">Reference proteome</keyword>
<keyword evidence="4 8" id="KW-1133">Transmembrane helix</keyword>
<evidence type="ECO:0000256" key="6">
    <source>
        <dbReference type="ARBA" id="ARBA00038076"/>
    </source>
</evidence>
<organism evidence="11 12">
    <name type="scientific">Streptomyces decoyicus</name>
    <dbReference type="NCBI Taxonomy" id="249567"/>
    <lineage>
        <taxon>Bacteria</taxon>
        <taxon>Bacillati</taxon>
        <taxon>Actinomycetota</taxon>
        <taxon>Actinomycetes</taxon>
        <taxon>Kitasatosporales</taxon>
        <taxon>Streptomycetaceae</taxon>
        <taxon>Streptomyces</taxon>
    </lineage>
</organism>
<proteinExistence type="inferred from homology"/>
<feature type="transmembrane region" description="Helical" evidence="8">
    <location>
        <begin position="316"/>
        <end position="342"/>
    </location>
</feature>
<evidence type="ECO:0000259" key="9">
    <source>
        <dbReference type="Pfam" id="PF02687"/>
    </source>
</evidence>
<dbReference type="EMBL" id="CP109106">
    <property type="protein sequence ID" value="WSB70854.1"/>
    <property type="molecule type" value="Genomic_DNA"/>
</dbReference>
<evidence type="ECO:0000256" key="3">
    <source>
        <dbReference type="ARBA" id="ARBA00022692"/>
    </source>
</evidence>
<dbReference type="Proteomes" id="UP001344251">
    <property type="component" value="Chromosome"/>
</dbReference>
<feature type="transmembrane region" description="Helical" evidence="8">
    <location>
        <begin position="776"/>
        <end position="798"/>
    </location>
</feature>
<evidence type="ECO:0000313" key="11">
    <source>
        <dbReference type="EMBL" id="WSB70854.1"/>
    </source>
</evidence>
<feature type="region of interest" description="Disordered" evidence="7">
    <location>
        <begin position="109"/>
        <end position="130"/>
    </location>
</feature>
<evidence type="ECO:0000256" key="5">
    <source>
        <dbReference type="ARBA" id="ARBA00023136"/>
    </source>
</evidence>
<dbReference type="Pfam" id="PF12704">
    <property type="entry name" value="MacB_PCD"/>
    <property type="match status" value="2"/>
</dbReference>
<keyword evidence="3 8" id="KW-0812">Transmembrane</keyword>
<feature type="domain" description="ABC3 transporter permease C-terminal" evidence="9">
    <location>
        <begin position="728"/>
        <end position="844"/>
    </location>
</feature>
<dbReference type="InterPro" id="IPR003838">
    <property type="entry name" value="ABC3_permease_C"/>
</dbReference>
<evidence type="ECO:0000313" key="12">
    <source>
        <dbReference type="Proteomes" id="UP001344251"/>
    </source>
</evidence>
<comment type="similarity">
    <text evidence="6">Belongs to the ABC-4 integral membrane protein family.</text>
</comment>
<feature type="domain" description="MacB-like periplasmic core" evidence="10">
    <location>
        <begin position="17"/>
        <end position="234"/>
    </location>
</feature>
<feature type="transmembrane region" description="Helical" evidence="8">
    <location>
        <begin position="495"/>
        <end position="515"/>
    </location>
</feature>
<feature type="transmembrane region" description="Helical" evidence="8">
    <location>
        <begin position="441"/>
        <end position="459"/>
    </location>
</feature>
<evidence type="ECO:0000256" key="1">
    <source>
        <dbReference type="ARBA" id="ARBA00004651"/>
    </source>
</evidence>
<evidence type="ECO:0000256" key="2">
    <source>
        <dbReference type="ARBA" id="ARBA00022475"/>
    </source>
</evidence>
<evidence type="ECO:0000259" key="10">
    <source>
        <dbReference type="Pfam" id="PF12704"/>
    </source>
</evidence>
<keyword evidence="5 8" id="KW-0472">Membrane</keyword>
<evidence type="ECO:0000256" key="8">
    <source>
        <dbReference type="SAM" id="Phobius"/>
    </source>
</evidence>
<dbReference type="PANTHER" id="PTHR30572">
    <property type="entry name" value="MEMBRANE COMPONENT OF TRANSPORTER-RELATED"/>
    <property type="match status" value="1"/>
</dbReference>
<feature type="transmembrane region" description="Helical" evidence="8">
    <location>
        <begin position="362"/>
        <end position="382"/>
    </location>
</feature>